<feature type="compositionally biased region" description="Polar residues" evidence="1">
    <location>
        <begin position="23"/>
        <end position="86"/>
    </location>
</feature>
<dbReference type="EMBL" id="AVOT02050480">
    <property type="protein sequence ID" value="MBW0545551.1"/>
    <property type="molecule type" value="Genomic_DNA"/>
</dbReference>
<keyword evidence="3" id="KW-1185">Reference proteome</keyword>
<dbReference type="AlphaFoldDB" id="A0A9Q3FSK2"/>
<accession>A0A9Q3FSK2</accession>
<dbReference type="Proteomes" id="UP000765509">
    <property type="component" value="Unassembled WGS sequence"/>
</dbReference>
<name>A0A9Q3FSK2_9BASI</name>
<gene>
    <name evidence="2" type="ORF">O181_085266</name>
</gene>
<protein>
    <submittedName>
        <fullName evidence="2">Uncharacterized protein</fullName>
    </submittedName>
</protein>
<proteinExistence type="predicted"/>
<organism evidence="2 3">
    <name type="scientific">Austropuccinia psidii MF-1</name>
    <dbReference type="NCBI Taxonomy" id="1389203"/>
    <lineage>
        <taxon>Eukaryota</taxon>
        <taxon>Fungi</taxon>
        <taxon>Dikarya</taxon>
        <taxon>Basidiomycota</taxon>
        <taxon>Pucciniomycotina</taxon>
        <taxon>Pucciniomycetes</taxon>
        <taxon>Pucciniales</taxon>
        <taxon>Sphaerophragmiaceae</taxon>
        <taxon>Austropuccinia</taxon>
    </lineage>
</organism>
<sequence length="156" mass="17519">MAEPMQTEDAGNQENTRKINHQGVPSSCGQPHNQSSIGEPTQTDESGYHSNQSKTHHQNFPGSSAQRDNLESSAPQPGQHGSSSRSHPLHDLENTFVQYSNHREQQENQRAQRDSKQLSKKGRLWSLKGQLPNNVHGMSSAVHQHCWFLHKVPDKD</sequence>
<evidence type="ECO:0000256" key="1">
    <source>
        <dbReference type="SAM" id="MobiDB-lite"/>
    </source>
</evidence>
<evidence type="ECO:0000313" key="3">
    <source>
        <dbReference type="Proteomes" id="UP000765509"/>
    </source>
</evidence>
<reference evidence="2" key="1">
    <citation type="submission" date="2021-03" db="EMBL/GenBank/DDBJ databases">
        <title>Draft genome sequence of rust myrtle Austropuccinia psidii MF-1, a brazilian biotype.</title>
        <authorList>
            <person name="Quecine M.C."/>
            <person name="Pachon D.M.R."/>
            <person name="Bonatelli M.L."/>
            <person name="Correr F.H."/>
            <person name="Franceschini L.M."/>
            <person name="Leite T.F."/>
            <person name="Margarido G.R.A."/>
            <person name="Almeida C.A."/>
            <person name="Ferrarezi J.A."/>
            <person name="Labate C.A."/>
        </authorList>
    </citation>
    <scope>NUCLEOTIDE SEQUENCE</scope>
    <source>
        <strain evidence="2">MF-1</strain>
    </source>
</reference>
<evidence type="ECO:0000313" key="2">
    <source>
        <dbReference type="EMBL" id="MBW0545551.1"/>
    </source>
</evidence>
<feature type="compositionally biased region" description="Basic and acidic residues" evidence="1">
    <location>
        <begin position="101"/>
        <end position="117"/>
    </location>
</feature>
<feature type="region of interest" description="Disordered" evidence="1">
    <location>
        <begin position="1"/>
        <end position="123"/>
    </location>
</feature>
<comment type="caution">
    <text evidence="2">The sequence shown here is derived from an EMBL/GenBank/DDBJ whole genome shotgun (WGS) entry which is preliminary data.</text>
</comment>